<keyword evidence="2" id="KW-1185">Reference proteome</keyword>
<protein>
    <submittedName>
        <fullName evidence="1">Uncharacterized protein</fullName>
    </submittedName>
</protein>
<sequence length="46" mass="5041">MYTTRRENNMESVLDLQALAVADGLDNADLPEMISIESGLSLLICN</sequence>
<name>A0ABQ3MEU7_9PSEU</name>
<comment type="caution">
    <text evidence="1">The sequence shown here is derived from an EMBL/GenBank/DDBJ whole genome shotgun (WGS) entry which is preliminary data.</text>
</comment>
<proteinExistence type="predicted"/>
<dbReference type="EMBL" id="BNAY01000017">
    <property type="protein sequence ID" value="GHH38225.1"/>
    <property type="molecule type" value="Genomic_DNA"/>
</dbReference>
<gene>
    <name evidence="1" type="ORF">GCM10017790_83680</name>
</gene>
<evidence type="ECO:0000313" key="1">
    <source>
        <dbReference type="EMBL" id="GHH38225.1"/>
    </source>
</evidence>
<reference evidence="2" key="1">
    <citation type="journal article" date="2019" name="Int. J. Syst. Evol. Microbiol.">
        <title>The Global Catalogue of Microorganisms (GCM) 10K type strain sequencing project: providing services to taxonomists for standard genome sequencing and annotation.</title>
        <authorList>
            <consortium name="The Broad Institute Genomics Platform"/>
            <consortium name="The Broad Institute Genome Sequencing Center for Infectious Disease"/>
            <person name="Wu L."/>
            <person name="Ma J."/>
        </authorList>
    </citation>
    <scope>NUCLEOTIDE SEQUENCE [LARGE SCALE GENOMIC DNA]</scope>
    <source>
        <strain evidence="2">CGMCC 4.7683</strain>
    </source>
</reference>
<evidence type="ECO:0000313" key="2">
    <source>
        <dbReference type="Proteomes" id="UP000635387"/>
    </source>
</evidence>
<organism evidence="1 2">
    <name type="scientific">Amycolatopsis oliviviridis</name>
    <dbReference type="NCBI Taxonomy" id="1471590"/>
    <lineage>
        <taxon>Bacteria</taxon>
        <taxon>Bacillati</taxon>
        <taxon>Actinomycetota</taxon>
        <taxon>Actinomycetes</taxon>
        <taxon>Pseudonocardiales</taxon>
        <taxon>Pseudonocardiaceae</taxon>
        <taxon>Amycolatopsis</taxon>
    </lineage>
</organism>
<dbReference type="Proteomes" id="UP000635387">
    <property type="component" value="Unassembled WGS sequence"/>
</dbReference>
<accession>A0ABQ3MEU7</accession>